<evidence type="ECO:0000256" key="8">
    <source>
        <dbReference type="PROSITE-ProRule" id="PRU00169"/>
    </source>
</evidence>
<evidence type="ECO:0000256" key="2">
    <source>
        <dbReference type="ARBA" id="ARBA00022490"/>
    </source>
</evidence>
<dbReference type="PROSITE" id="PS01124">
    <property type="entry name" value="HTH_ARAC_FAMILY_2"/>
    <property type="match status" value="1"/>
</dbReference>
<dbReference type="InterPro" id="IPR009057">
    <property type="entry name" value="Homeodomain-like_sf"/>
</dbReference>
<evidence type="ECO:0000259" key="10">
    <source>
        <dbReference type="PROSITE" id="PS50110"/>
    </source>
</evidence>
<dbReference type="PANTHER" id="PTHR42713">
    <property type="entry name" value="HISTIDINE KINASE-RELATED"/>
    <property type="match status" value="1"/>
</dbReference>
<comment type="subcellular location">
    <subcellularLocation>
        <location evidence="1">Cytoplasm</location>
    </subcellularLocation>
</comment>
<dbReference type="Gene3D" id="1.10.10.60">
    <property type="entry name" value="Homeodomain-like"/>
    <property type="match status" value="2"/>
</dbReference>
<keyword evidence="7" id="KW-0804">Transcription</keyword>
<dbReference type="InterPro" id="IPR018062">
    <property type="entry name" value="HTH_AraC-typ_CS"/>
</dbReference>
<dbReference type="InterPro" id="IPR051552">
    <property type="entry name" value="HptR"/>
</dbReference>
<comment type="caution">
    <text evidence="11">The sequence shown here is derived from an EMBL/GenBank/DDBJ whole genome shotgun (WGS) entry which is preliminary data.</text>
</comment>
<evidence type="ECO:0000256" key="7">
    <source>
        <dbReference type="ARBA" id="ARBA00023163"/>
    </source>
</evidence>
<keyword evidence="6" id="KW-0238">DNA-binding</keyword>
<keyword evidence="2" id="KW-0963">Cytoplasm</keyword>
<feature type="domain" description="HTH araC/xylS-type" evidence="9">
    <location>
        <begin position="366"/>
        <end position="464"/>
    </location>
</feature>
<name>I7LAS9_9LACO</name>
<dbReference type="SMART" id="SM00342">
    <property type="entry name" value="HTH_ARAC"/>
    <property type="match status" value="1"/>
</dbReference>
<reference evidence="11 12" key="1">
    <citation type="submission" date="2012-06" db="EMBL/GenBank/DDBJ databases">
        <title>Draft Genome Sequence of Lactobacillus hominis Strain CRBIP 24.179T, isolated from human intestine.</title>
        <authorList>
            <person name="Cousin S."/>
            <person name="Ma L."/>
            <person name="Bizet C."/>
            <person name="Loux V."/>
            <person name="Bouchier C."/>
            <person name="Clermont D."/>
            <person name="Creno S."/>
        </authorList>
    </citation>
    <scope>NUCLEOTIDE SEQUENCE [LARGE SCALE GENOMIC DNA]</scope>
    <source>
        <strain evidence="12">CRBIP 24.179T</strain>
    </source>
</reference>
<dbReference type="Pfam" id="PF12833">
    <property type="entry name" value="HTH_18"/>
    <property type="match status" value="1"/>
</dbReference>
<dbReference type="GO" id="GO:0043565">
    <property type="term" value="F:sequence-specific DNA binding"/>
    <property type="evidence" value="ECO:0007669"/>
    <property type="project" value="InterPro"/>
</dbReference>
<keyword evidence="12" id="KW-1185">Reference proteome</keyword>
<protein>
    <submittedName>
        <fullName evidence="11">Two-component system response regulator</fullName>
    </submittedName>
</protein>
<evidence type="ECO:0000256" key="5">
    <source>
        <dbReference type="ARBA" id="ARBA00023015"/>
    </source>
</evidence>
<keyword evidence="4" id="KW-0902">Two-component regulatory system</keyword>
<dbReference type="GO" id="GO:0005737">
    <property type="term" value="C:cytoplasm"/>
    <property type="evidence" value="ECO:0007669"/>
    <property type="project" value="UniProtKB-SubCell"/>
</dbReference>
<dbReference type="InterPro" id="IPR018060">
    <property type="entry name" value="HTH_AraC"/>
</dbReference>
<dbReference type="SMART" id="SM00448">
    <property type="entry name" value="REC"/>
    <property type="match status" value="1"/>
</dbReference>
<dbReference type="eggNOG" id="COG2207">
    <property type="taxonomic scope" value="Bacteria"/>
</dbReference>
<keyword evidence="3 8" id="KW-0597">Phosphoprotein</keyword>
<dbReference type="InterPro" id="IPR011006">
    <property type="entry name" value="CheY-like_superfamily"/>
</dbReference>
<dbReference type="SUPFAM" id="SSF52172">
    <property type="entry name" value="CheY-like"/>
    <property type="match status" value="1"/>
</dbReference>
<evidence type="ECO:0000256" key="3">
    <source>
        <dbReference type="ARBA" id="ARBA00022553"/>
    </source>
</evidence>
<dbReference type="PRINTS" id="PR00032">
    <property type="entry name" value="HTHARAC"/>
</dbReference>
<dbReference type="InterPro" id="IPR020449">
    <property type="entry name" value="Tscrpt_reg_AraC-type_HTH"/>
</dbReference>
<dbReference type="Pfam" id="PF00072">
    <property type="entry name" value="Response_reg"/>
    <property type="match status" value="1"/>
</dbReference>
<dbReference type="OrthoDB" id="342399at2"/>
<dbReference type="GeneID" id="82847744"/>
<dbReference type="AlphaFoldDB" id="I7LAS9"/>
<dbReference type="PROSITE" id="PS50110">
    <property type="entry name" value="RESPONSE_REGULATORY"/>
    <property type="match status" value="1"/>
</dbReference>
<dbReference type="Proteomes" id="UP000009320">
    <property type="component" value="Unassembled WGS sequence"/>
</dbReference>
<evidence type="ECO:0000256" key="1">
    <source>
        <dbReference type="ARBA" id="ARBA00004496"/>
    </source>
</evidence>
<dbReference type="RefSeq" id="WP_008471651.1">
    <property type="nucleotide sequence ID" value="NZ_AYZP01000004.1"/>
</dbReference>
<keyword evidence="5" id="KW-0805">Transcription regulation</keyword>
<evidence type="ECO:0000256" key="4">
    <source>
        <dbReference type="ARBA" id="ARBA00023012"/>
    </source>
</evidence>
<feature type="domain" description="Response regulatory" evidence="10">
    <location>
        <begin position="3"/>
        <end position="120"/>
    </location>
</feature>
<sequence length="468" mass="53981">MYSLMIVDDEYMILRGMSKIVDWEALDVKIVKEERSPLEALAYLKEHPVDILISDMNMDELEGTKFLPMVKKLQPDIQIIVLSGYNDFEYAKISLEQGVIDYLNKPVDPDELEEVIEKTKGIIDRAKRRKENSQMAKSMRIKDVLNGRNSIGELDVDNHQYYVIAALNADQDLADILPSQEHIIGTYTSNHDVYIIFASDETELRLFANKMRKKEITALISETVSEDEIASVAALLEKYLTWFHFYGPSKQVTSLHDFSYTKKPLDVAKMSNDLDFEDMPVATFRQKITKDLECLRRHCNAIEDAKYYARLVLMAIYGTNQLVDANITDAVAKIEHTPSCSKVADLLTDFYTNYRKNEQIYPEPINSVVKIIKHRYQESLTLIQVAGELHLSPVYLGALFKKNTQVSFAQYLNAHRISKSIELMRTTDKDINDIALDCGYQNANYFFRVFKKQTKMAPSEYKRMIKKH</sequence>
<organism evidence="11 12">
    <name type="scientific">Lactobacillus hominis DSM 23910 = CRBIP 24.179</name>
    <dbReference type="NCBI Taxonomy" id="1423758"/>
    <lineage>
        <taxon>Bacteria</taxon>
        <taxon>Bacillati</taxon>
        <taxon>Bacillota</taxon>
        <taxon>Bacilli</taxon>
        <taxon>Lactobacillales</taxon>
        <taxon>Lactobacillaceae</taxon>
        <taxon>Lactobacillus</taxon>
    </lineage>
</organism>
<dbReference type="GO" id="GO:0000160">
    <property type="term" value="P:phosphorelay signal transduction system"/>
    <property type="evidence" value="ECO:0007669"/>
    <property type="project" value="UniProtKB-KW"/>
</dbReference>
<dbReference type="CDD" id="cd17536">
    <property type="entry name" value="REC_YesN-like"/>
    <property type="match status" value="1"/>
</dbReference>
<dbReference type="Gene3D" id="3.40.50.2300">
    <property type="match status" value="1"/>
</dbReference>
<dbReference type="PATRIC" id="fig|1423758.3.peg.1581"/>
<dbReference type="SUPFAM" id="SSF46689">
    <property type="entry name" value="Homeodomain-like"/>
    <property type="match status" value="2"/>
</dbReference>
<feature type="modified residue" description="4-aspartylphosphate" evidence="8">
    <location>
        <position position="55"/>
    </location>
</feature>
<dbReference type="PROSITE" id="PS00041">
    <property type="entry name" value="HTH_ARAC_FAMILY_1"/>
    <property type="match status" value="1"/>
</dbReference>
<accession>I7LAS9</accession>
<gene>
    <name evidence="11" type="ORF">BN55_05420</name>
</gene>
<dbReference type="InterPro" id="IPR001789">
    <property type="entry name" value="Sig_transdc_resp-reg_receiver"/>
</dbReference>
<dbReference type="PANTHER" id="PTHR42713:SF3">
    <property type="entry name" value="TRANSCRIPTIONAL REGULATORY PROTEIN HPTR"/>
    <property type="match status" value="1"/>
</dbReference>
<evidence type="ECO:0000259" key="9">
    <source>
        <dbReference type="PROSITE" id="PS01124"/>
    </source>
</evidence>
<proteinExistence type="predicted"/>
<dbReference type="EMBL" id="CAKE01000025">
    <property type="protein sequence ID" value="CCI82539.1"/>
    <property type="molecule type" value="Genomic_DNA"/>
</dbReference>
<evidence type="ECO:0000313" key="11">
    <source>
        <dbReference type="EMBL" id="CCI82539.1"/>
    </source>
</evidence>
<dbReference type="eggNOG" id="COG4753">
    <property type="taxonomic scope" value="Bacteria"/>
</dbReference>
<evidence type="ECO:0000313" key="12">
    <source>
        <dbReference type="Proteomes" id="UP000009320"/>
    </source>
</evidence>
<dbReference type="STRING" id="1423758.FC41_GL001557"/>
<evidence type="ECO:0000256" key="6">
    <source>
        <dbReference type="ARBA" id="ARBA00023125"/>
    </source>
</evidence>
<dbReference type="GO" id="GO:0003700">
    <property type="term" value="F:DNA-binding transcription factor activity"/>
    <property type="evidence" value="ECO:0007669"/>
    <property type="project" value="InterPro"/>
</dbReference>